<feature type="region of interest" description="Disordered" evidence="7">
    <location>
        <begin position="496"/>
        <end position="520"/>
    </location>
</feature>
<evidence type="ECO:0000256" key="7">
    <source>
        <dbReference type="SAM" id="MobiDB-lite"/>
    </source>
</evidence>
<dbReference type="Pfam" id="PF17917">
    <property type="entry name" value="RT_RNaseH"/>
    <property type="match status" value="1"/>
</dbReference>
<keyword evidence="5" id="KW-0378">Hydrolase</keyword>
<dbReference type="InterPro" id="IPR053134">
    <property type="entry name" value="RNA-dir_DNA_polymerase"/>
</dbReference>
<dbReference type="GO" id="GO:0003964">
    <property type="term" value="F:RNA-directed DNA polymerase activity"/>
    <property type="evidence" value="ECO:0007669"/>
    <property type="project" value="UniProtKB-KW"/>
</dbReference>
<keyword evidence="1" id="KW-0808">Transferase</keyword>
<evidence type="ECO:0000259" key="9">
    <source>
        <dbReference type="Pfam" id="PF17917"/>
    </source>
</evidence>
<evidence type="ECO:0000259" key="10">
    <source>
        <dbReference type="Pfam" id="PF17919"/>
    </source>
</evidence>
<feature type="domain" description="Reverse transcriptase/retrotransposon-derived protein RNase H-like" evidence="10">
    <location>
        <begin position="1107"/>
        <end position="1148"/>
    </location>
</feature>
<feature type="compositionally biased region" description="Acidic residues" evidence="7">
    <location>
        <begin position="375"/>
        <end position="393"/>
    </location>
</feature>
<dbReference type="InterPro" id="IPR041373">
    <property type="entry name" value="RT_RNaseH"/>
</dbReference>
<feature type="region of interest" description="Disordered" evidence="7">
    <location>
        <begin position="359"/>
        <end position="402"/>
    </location>
</feature>
<keyword evidence="6" id="KW-0695">RNA-directed DNA polymerase</keyword>
<evidence type="ECO:0000259" key="8">
    <source>
        <dbReference type="Pfam" id="PF00078"/>
    </source>
</evidence>
<dbReference type="Gene3D" id="3.10.10.10">
    <property type="entry name" value="HIV Type 1 Reverse Transcriptase, subunit A, domain 1"/>
    <property type="match status" value="1"/>
</dbReference>
<dbReference type="PANTHER" id="PTHR24559">
    <property type="entry name" value="TRANSPOSON TY3-I GAG-POL POLYPROTEIN"/>
    <property type="match status" value="1"/>
</dbReference>
<evidence type="ECO:0000256" key="3">
    <source>
        <dbReference type="ARBA" id="ARBA00022722"/>
    </source>
</evidence>
<evidence type="ECO:0000256" key="1">
    <source>
        <dbReference type="ARBA" id="ARBA00022679"/>
    </source>
</evidence>
<feature type="region of interest" description="Disordered" evidence="7">
    <location>
        <begin position="321"/>
        <end position="345"/>
    </location>
</feature>
<keyword evidence="4" id="KW-0255">Endonuclease</keyword>
<dbReference type="EMBL" id="BKCJ010004638">
    <property type="protein sequence ID" value="GEU62224.1"/>
    <property type="molecule type" value="Genomic_DNA"/>
</dbReference>
<keyword evidence="3" id="KW-0540">Nuclease</keyword>
<evidence type="ECO:0008006" key="12">
    <source>
        <dbReference type="Google" id="ProtNLM"/>
    </source>
</evidence>
<dbReference type="InterPro" id="IPR043128">
    <property type="entry name" value="Rev_trsase/Diguanyl_cyclase"/>
</dbReference>
<keyword evidence="2" id="KW-0548">Nucleotidyltransferase</keyword>
<feature type="region of interest" description="Disordered" evidence="7">
    <location>
        <begin position="684"/>
        <end position="732"/>
    </location>
</feature>
<evidence type="ECO:0000256" key="6">
    <source>
        <dbReference type="ARBA" id="ARBA00022918"/>
    </source>
</evidence>
<dbReference type="Pfam" id="PF08284">
    <property type="entry name" value="RVP_2"/>
    <property type="match status" value="1"/>
</dbReference>
<protein>
    <recommendedName>
        <fullName evidence="12">Reverse transcriptase domain-containing protein</fullName>
    </recommendedName>
</protein>
<dbReference type="SUPFAM" id="SSF56672">
    <property type="entry name" value="DNA/RNA polymerases"/>
    <property type="match status" value="1"/>
</dbReference>
<dbReference type="InterPro" id="IPR043502">
    <property type="entry name" value="DNA/RNA_pol_sf"/>
</dbReference>
<dbReference type="InterPro" id="IPR041577">
    <property type="entry name" value="RT_RNaseH_2"/>
</dbReference>
<dbReference type="GO" id="GO:0016787">
    <property type="term" value="F:hydrolase activity"/>
    <property type="evidence" value="ECO:0007669"/>
    <property type="project" value="UniProtKB-KW"/>
</dbReference>
<reference evidence="11" key="1">
    <citation type="journal article" date="2019" name="Sci. Rep.">
        <title>Draft genome of Tanacetum cinerariifolium, the natural source of mosquito coil.</title>
        <authorList>
            <person name="Yamashiro T."/>
            <person name="Shiraishi A."/>
            <person name="Satake H."/>
            <person name="Nakayama K."/>
        </authorList>
    </citation>
    <scope>NUCLEOTIDE SEQUENCE</scope>
</reference>
<name>A0A6L2LPI8_TANCI</name>
<dbReference type="GO" id="GO:0004519">
    <property type="term" value="F:endonuclease activity"/>
    <property type="evidence" value="ECO:0007669"/>
    <property type="project" value="UniProtKB-KW"/>
</dbReference>
<dbReference type="CDD" id="cd01647">
    <property type="entry name" value="RT_LTR"/>
    <property type="match status" value="1"/>
</dbReference>
<feature type="domain" description="Reverse transcriptase RNase H-like" evidence="9">
    <location>
        <begin position="1167"/>
        <end position="1198"/>
    </location>
</feature>
<sequence>MAYTSSRSSSSDSEIDSCSKTCMKAYADLKKEYDSLNSDYKESQHNLFSYKECLQSVEERLVHYKKNEVLHAPKRDLRLIDEHFESESVDVSTVSSSDVNTVDHKGVFSTEEPKPVSKTALVNTAKGKVVVNAVKGNGFNAVKASACWECRPKQNVLDHVSKHNNASMTLERLYYIDAQGRSKSVMAWVSKEHNSTSQDLGSTSGIRALDVQAIMDANSELAARLRAEEQRRKPLTKLKRGIKYDLIRFIKSQYKKIVGIKRLFSAVEVTTALWFLLLPCSPLLEPQKWFLMLVAEELDLYAHGKRRSSVFVIHFDSLDENEDPKEEEFEEEEEPQEEEEYDMEVDIEEDKNEPELTYPYEEVDPLNPSSPASDSESEDVIEVEDMVESEDETASASVHEIGESSTAPFLREAVMVYCLVSLGGTLTLFLVEWLHFQDDCVVVRRRMHWSKRKEKQRTSITLGNAEEKAECKKLKKELEEARGFVFEERPNETIDVSVRENKSPSSEPRGSPCDSIMPPKSTPLTQAAIYRMIKESVDTAIAAEWARHANAGNDARGSRPVRGQDAALVFRECTFAGFMKCNPTIFYDTEGAIKLQRWFEKTESDFGISECAEGKKVKFISATLQGPALTWWNVKDATMGLEINLKVKEYNNVAYTQRFNKLALMCPRMVEPEARDERILEGKKQKWEKFQNGNSSGKSNHKNNSRQTSRNNQKQRNARAMTAAPTDGKVSSGSLPVCERCFTRHVGQCMSKCHKCGKVRVIRGTNDQTKSSKRKQEKFVAEHMRLRMSFVDTRFSSMVNIKLVKIDASYEVELTNRRVVSKNTILKGFTLNLVNHIFEIDLMPTELRTFDVIIDMDWLFKHDAVIICGEKVIPYGNKTLTVKSDKGMSRIKNLKEKLLEDVLVIHDFLEVFYDDLSGLPPPRQVEFQIDLVLEVAPVARAPYRLAPSEMRELSVQLQELLEKGFIHPSSSPWGVPVLFVKKDESFQKCIDYRELNKLTVKNHYPLPRINNLFDQLQVIPFGLTNAPAVFMDLMNRLCKPYLDKFVIVFIDDILVYSKDEEEHRKHLKIILKLLKKQRLYAKFSKCDFWLEIQFLGHMIDCNGVHGKEKEEAFQTQKQKLYRAPILALPEGTKDFMVYCDASLKGYGAEPLFLLLGYGDIICIGRSVVFTDHKSLQYILNQKELNLRQQRWIELLSDYDCEIRYHPGKANVVANALSLKERIKPLLVRALMMIVPNDLPKQIHEAQKEAMKRKNLAEWRNPIGPRTCQRIQRNTSSQGIYNKTLKKKHKHGYTRIATLAIHEPCYNQNYNENYHPHKLSSFLCCDNCEGSHKSFQCESINQKVFEPNPCYEPNSSSFDQYKPLQSFVTQQLPQRLNEDIKLEMAKLIKNNQILLNDNIFPQKEASMEVLLAKEIILKLIQAWDEKQIESWSLPALIHHFLNDSRTIDEMFKKREQAANLAVQQEREEQAAQNSSNAITTVLPTKEPEYSLSIGYEHPSTILEMESDEVVKSSVKNLVPIPSEYEVTSDDESECDVPIKDESSLVFTTFSNPLFDYNDDFTSSDDELLSNEDVPIEDSKFIRILFLMMKKLILIR</sequence>
<dbReference type="Pfam" id="PF00078">
    <property type="entry name" value="RVT_1"/>
    <property type="match status" value="1"/>
</dbReference>
<evidence type="ECO:0000256" key="2">
    <source>
        <dbReference type="ARBA" id="ARBA00022695"/>
    </source>
</evidence>
<dbReference type="Gene3D" id="3.30.70.270">
    <property type="match status" value="2"/>
</dbReference>
<feature type="domain" description="Reverse transcriptase" evidence="8">
    <location>
        <begin position="1015"/>
        <end position="1099"/>
    </location>
</feature>
<accession>A0A6L2LPI8</accession>
<gene>
    <name evidence="11" type="ORF">Tci_034202</name>
</gene>
<dbReference type="Pfam" id="PF17919">
    <property type="entry name" value="RT_RNaseH_2"/>
    <property type="match status" value="1"/>
</dbReference>
<dbReference type="PANTHER" id="PTHR24559:SF427">
    <property type="entry name" value="RNA-DIRECTED DNA POLYMERASE"/>
    <property type="match status" value="1"/>
</dbReference>
<evidence type="ECO:0000313" key="11">
    <source>
        <dbReference type="EMBL" id="GEU62224.1"/>
    </source>
</evidence>
<comment type="caution">
    <text evidence="11">The sequence shown here is derived from an EMBL/GenBank/DDBJ whole genome shotgun (WGS) entry which is preliminary data.</text>
</comment>
<proteinExistence type="predicted"/>
<feature type="compositionally biased region" description="Polar residues" evidence="7">
    <location>
        <begin position="706"/>
        <end position="715"/>
    </location>
</feature>
<dbReference type="InterPro" id="IPR000477">
    <property type="entry name" value="RT_dom"/>
</dbReference>
<organism evidence="11">
    <name type="scientific">Tanacetum cinerariifolium</name>
    <name type="common">Dalmatian daisy</name>
    <name type="synonym">Chrysanthemum cinerariifolium</name>
    <dbReference type="NCBI Taxonomy" id="118510"/>
    <lineage>
        <taxon>Eukaryota</taxon>
        <taxon>Viridiplantae</taxon>
        <taxon>Streptophyta</taxon>
        <taxon>Embryophyta</taxon>
        <taxon>Tracheophyta</taxon>
        <taxon>Spermatophyta</taxon>
        <taxon>Magnoliopsida</taxon>
        <taxon>eudicotyledons</taxon>
        <taxon>Gunneridae</taxon>
        <taxon>Pentapetalae</taxon>
        <taxon>asterids</taxon>
        <taxon>campanulids</taxon>
        <taxon>Asterales</taxon>
        <taxon>Asteraceae</taxon>
        <taxon>Asteroideae</taxon>
        <taxon>Anthemideae</taxon>
        <taxon>Anthemidinae</taxon>
        <taxon>Tanacetum</taxon>
    </lineage>
</organism>
<evidence type="ECO:0000256" key="4">
    <source>
        <dbReference type="ARBA" id="ARBA00022759"/>
    </source>
</evidence>
<evidence type="ECO:0000256" key="5">
    <source>
        <dbReference type="ARBA" id="ARBA00022801"/>
    </source>
</evidence>